<reference evidence="1 2" key="1">
    <citation type="submission" date="2016-10" db="EMBL/GenBank/DDBJ databases">
        <authorList>
            <person name="de Groot N.N."/>
        </authorList>
    </citation>
    <scope>NUCLEOTIDE SEQUENCE [LARGE SCALE GENOMIC DNA]</scope>
    <source>
        <strain evidence="1 2">DSM 25294</strain>
    </source>
</reference>
<proteinExistence type="predicted"/>
<dbReference type="Proteomes" id="UP000199382">
    <property type="component" value="Unassembled WGS sequence"/>
</dbReference>
<gene>
    <name evidence="1" type="ORF">SAMN04488026_103113</name>
</gene>
<protein>
    <submittedName>
        <fullName evidence="1">Uncharacterized protein</fullName>
    </submittedName>
</protein>
<dbReference type="AlphaFoldDB" id="A0A1G8Z530"/>
<sequence length="109" mass="12300">MRREGARLVLARHLPARFDVVAETTLPKAGRERIAQQVRQDMWRALKGQRGFSPVVEVASCETGLRVRAGGRVEAARFDRNRLEARIASVLEAPEKRRRWVLNAGGQGR</sequence>
<evidence type="ECO:0000313" key="2">
    <source>
        <dbReference type="Proteomes" id="UP000199382"/>
    </source>
</evidence>
<keyword evidence="2" id="KW-1185">Reference proteome</keyword>
<accession>A0A1G8Z530</accession>
<evidence type="ECO:0000313" key="1">
    <source>
        <dbReference type="EMBL" id="SDK10146.1"/>
    </source>
</evidence>
<dbReference type="STRING" id="571298.SAMN04488026_103113"/>
<name>A0A1G8Z530_9RHOB</name>
<dbReference type="EMBL" id="FNEK01000031">
    <property type="protein sequence ID" value="SDK10146.1"/>
    <property type="molecule type" value="Genomic_DNA"/>
</dbReference>
<organism evidence="1 2">
    <name type="scientific">Aliiruegeria lutimaris</name>
    <dbReference type="NCBI Taxonomy" id="571298"/>
    <lineage>
        <taxon>Bacteria</taxon>
        <taxon>Pseudomonadati</taxon>
        <taxon>Pseudomonadota</taxon>
        <taxon>Alphaproteobacteria</taxon>
        <taxon>Rhodobacterales</taxon>
        <taxon>Roseobacteraceae</taxon>
        <taxon>Aliiruegeria</taxon>
    </lineage>
</organism>